<dbReference type="SUPFAM" id="SSF47413">
    <property type="entry name" value="lambda repressor-like DNA-binding domains"/>
    <property type="match status" value="1"/>
</dbReference>
<dbReference type="SMART" id="SM00530">
    <property type="entry name" value="HTH_XRE"/>
    <property type="match status" value="1"/>
</dbReference>
<comment type="caution">
    <text evidence="3">The sequence shown here is derived from an EMBL/GenBank/DDBJ whole genome shotgun (WGS) entry which is preliminary data.</text>
</comment>
<dbReference type="Gene3D" id="1.10.260.40">
    <property type="entry name" value="lambda repressor-like DNA-binding domains"/>
    <property type="match status" value="1"/>
</dbReference>
<dbReference type="InterPro" id="IPR010982">
    <property type="entry name" value="Lambda_DNA-bd_dom_sf"/>
</dbReference>
<evidence type="ECO:0000259" key="2">
    <source>
        <dbReference type="PROSITE" id="PS50943"/>
    </source>
</evidence>
<dbReference type="Pfam" id="PF06114">
    <property type="entry name" value="Peptidase_M78"/>
    <property type="match status" value="1"/>
</dbReference>
<dbReference type="PANTHER" id="PTHR43236:SF2">
    <property type="entry name" value="BLL0069 PROTEIN"/>
    <property type="match status" value="1"/>
</dbReference>
<feature type="domain" description="HTH cro/C1-type" evidence="2">
    <location>
        <begin position="9"/>
        <end position="63"/>
    </location>
</feature>
<dbReference type="InterPro" id="IPR052345">
    <property type="entry name" value="Rad_response_metalloprotease"/>
</dbReference>
<dbReference type="PANTHER" id="PTHR43236">
    <property type="entry name" value="ANTITOXIN HIGA1"/>
    <property type="match status" value="1"/>
</dbReference>
<organism evidence="3 4">
    <name type="scientific">Nonomuraea insulae</name>
    <dbReference type="NCBI Taxonomy" id="1616787"/>
    <lineage>
        <taxon>Bacteria</taxon>
        <taxon>Bacillati</taxon>
        <taxon>Actinomycetota</taxon>
        <taxon>Actinomycetes</taxon>
        <taxon>Streptosporangiales</taxon>
        <taxon>Streptosporangiaceae</taxon>
        <taxon>Nonomuraea</taxon>
    </lineage>
</organism>
<accession>A0ABW1CF74</accession>
<dbReference type="Pfam" id="PF13560">
    <property type="entry name" value="HTH_31"/>
    <property type="match status" value="1"/>
</dbReference>
<dbReference type="EMBL" id="JBHSPA010000011">
    <property type="protein sequence ID" value="MFC5823694.1"/>
    <property type="molecule type" value="Genomic_DNA"/>
</dbReference>
<dbReference type="InterPro" id="IPR001387">
    <property type="entry name" value="Cro/C1-type_HTH"/>
</dbReference>
<comment type="similarity">
    <text evidence="1">Belongs to the short-chain fatty acyl-CoA assimilation regulator (ScfR) family.</text>
</comment>
<evidence type="ECO:0000313" key="3">
    <source>
        <dbReference type="EMBL" id="MFC5823694.1"/>
    </source>
</evidence>
<protein>
    <submittedName>
        <fullName evidence="3">Helix-turn-helix domain-containing protein</fullName>
    </submittedName>
</protein>
<dbReference type="Proteomes" id="UP001596058">
    <property type="component" value="Unassembled WGS sequence"/>
</dbReference>
<evidence type="ECO:0000313" key="4">
    <source>
        <dbReference type="Proteomes" id="UP001596058"/>
    </source>
</evidence>
<evidence type="ECO:0000256" key="1">
    <source>
        <dbReference type="ARBA" id="ARBA00007227"/>
    </source>
</evidence>
<dbReference type="Gene3D" id="1.10.10.2910">
    <property type="match status" value="1"/>
</dbReference>
<sequence length="378" mass="40857">MAGDTAARVRQLIAESGLTQAEFAIKAGLDAPKLSKSLSGVRRFTSLDLARIADLCDVSVDWLLGVGPLTTSTAARTSTPSTAPKTSTSAEAAISEAERLAQLRADLVFLGYRQDVPRFEIDRAASSPVNQGRILAIRATAYAAEKGVVLWRSQDLAGAVEAAFGVDVRVHRLTDGFDGLSWSDGNSSLIVVGTSEVPARQRFTIAHELGHLLAGEDQALHLDVNINDAHHRRRPSEKRANAFAAEALLPAELLRDRARDITWSIEAFAQLACDLWVSPSALAWRLFDLQLIDKSRCDSFGALTAWDVARKANAVESLGEWIQQTSRPRTPVPLVRTTFQAYADGKATLRPYANLIGVDTDTLRQAISGLGEGPSFES</sequence>
<dbReference type="PROSITE" id="PS50943">
    <property type="entry name" value="HTH_CROC1"/>
    <property type="match status" value="1"/>
</dbReference>
<dbReference type="InterPro" id="IPR010359">
    <property type="entry name" value="IrrE_HExxH"/>
</dbReference>
<gene>
    <name evidence="3" type="ORF">ACFPZ3_07535</name>
</gene>
<name>A0ABW1CF74_9ACTN</name>
<keyword evidence="4" id="KW-1185">Reference proteome</keyword>
<dbReference type="CDD" id="cd00093">
    <property type="entry name" value="HTH_XRE"/>
    <property type="match status" value="1"/>
</dbReference>
<dbReference type="RefSeq" id="WP_379513229.1">
    <property type="nucleotide sequence ID" value="NZ_JBHSPA010000011.1"/>
</dbReference>
<proteinExistence type="inferred from homology"/>
<reference evidence="4" key="1">
    <citation type="journal article" date="2019" name="Int. J. Syst. Evol. Microbiol.">
        <title>The Global Catalogue of Microorganisms (GCM) 10K type strain sequencing project: providing services to taxonomists for standard genome sequencing and annotation.</title>
        <authorList>
            <consortium name="The Broad Institute Genomics Platform"/>
            <consortium name="The Broad Institute Genome Sequencing Center for Infectious Disease"/>
            <person name="Wu L."/>
            <person name="Ma J."/>
        </authorList>
    </citation>
    <scope>NUCLEOTIDE SEQUENCE [LARGE SCALE GENOMIC DNA]</scope>
    <source>
        <strain evidence="4">CCUG 53903</strain>
    </source>
</reference>